<feature type="domain" description="HTH araC/xylS-type" evidence="5">
    <location>
        <begin position="502"/>
        <end position="601"/>
    </location>
</feature>
<keyword evidence="1" id="KW-0805">Transcription regulation</keyword>
<dbReference type="InterPro" id="IPR050204">
    <property type="entry name" value="AraC_XylS_family_regulators"/>
</dbReference>
<organism evidence="6 7">
    <name type="scientific">Nocardioides simplex</name>
    <name type="common">Arthrobacter simplex</name>
    <dbReference type="NCBI Taxonomy" id="2045"/>
    <lineage>
        <taxon>Bacteria</taxon>
        <taxon>Bacillati</taxon>
        <taxon>Actinomycetota</taxon>
        <taxon>Actinomycetes</taxon>
        <taxon>Propionibacteriales</taxon>
        <taxon>Nocardioidaceae</taxon>
        <taxon>Pimelobacter</taxon>
    </lineage>
</organism>
<keyword evidence="3" id="KW-0804">Transcription</keyword>
<reference evidence="6 7" key="1">
    <citation type="submission" date="2019-09" db="EMBL/GenBank/DDBJ databases">
        <title>Pimelobacter sp. isolated from Paulinella.</title>
        <authorList>
            <person name="Jeong S.E."/>
        </authorList>
    </citation>
    <scope>NUCLEOTIDE SEQUENCE [LARGE SCALE GENOMIC DNA]</scope>
    <source>
        <strain evidence="6 7">Pch-N</strain>
    </source>
</reference>
<evidence type="ECO:0000313" key="6">
    <source>
        <dbReference type="EMBL" id="KAB2806867.1"/>
    </source>
</evidence>
<feature type="compositionally biased region" description="Basic residues" evidence="4">
    <location>
        <begin position="200"/>
        <end position="220"/>
    </location>
</feature>
<dbReference type="Pfam" id="PF12833">
    <property type="entry name" value="HTH_18"/>
    <property type="match status" value="1"/>
</dbReference>
<dbReference type="SUPFAM" id="SSF46689">
    <property type="entry name" value="Homeodomain-like"/>
    <property type="match status" value="1"/>
</dbReference>
<feature type="compositionally biased region" description="Low complexity" evidence="4">
    <location>
        <begin position="16"/>
        <end position="27"/>
    </location>
</feature>
<feature type="compositionally biased region" description="Basic and acidic residues" evidence="4">
    <location>
        <begin position="172"/>
        <end position="194"/>
    </location>
</feature>
<feature type="compositionally biased region" description="Basic and acidic residues" evidence="4">
    <location>
        <begin position="1"/>
        <end position="15"/>
    </location>
</feature>
<evidence type="ECO:0000259" key="5">
    <source>
        <dbReference type="PROSITE" id="PS01124"/>
    </source>
</evidence>
<dbReference type="GO" id="GO:0043565">
    <property type="term" value="F:sequence-specific DNA binding"/>
    <property type="evidence" value="ECO:0007669"/>
    <property type="project" value="InterPro"/>
</dbReference>
<evidence type="ECO:0000256" key="1">
    <source>
        <dbReference type="ARBA" id="ARBA00023015"/>
    </source>
</evidence>
<feature type="compositionally biased region" description="Basic and acidic residues" evidence="4">
    <location>
        <begin position="54"/>
        <end position="65"/>
    </location>
</feature>
<feature type="region of interest" description="Disordered" evidence="4">
    <location>
        <begin position="1"/>
        <end position="156"/>
    </location>
</feature>
<dbReference type="GO" id="GO:0003700">
    <property type="term" value="F:DNA-binding transcription factor activity"/>
    <property type="evidence" value="ECO:0007669"/>
    <property type="project" value="InterPro"/>
</dbReference>
<evidence type="ECO:0000313" key="7">
    <source>
        <dbReference type="Proteomes" id="UP000449906"/>
    </source>
</evidence>
<evidence type="ECO:0000256" key="2">
    <source>
        <dbReference type="ARBA" id="ARBA00023125"/>
    </source>
</evidence>
<evidence type="ECO:0000256" key="3">
    <source>
        <dbReference type="ARBA" id="ARBA00023163"/>
    </source>
</evidence>
<dbReference type="PROSITE" id="PS01124">
    <property type="entry name" value="HTH_ARAC_FAMILY_2"/>
    <property type="match status" value="1"/>
</dbReference>
<dbReference type="AlphaFoldDB" id="A0A7J5DQM2"/>
<dbReference type="SMART" id="SM00342">
    <property type="entry name" value="HTH_ARAC"/>
    <property type="match status" value="1"/>
</dbReference>
<dbReference type="Proteomes" id="UP000449906">
    <property type="component" value="Unassembled WGS sequence"/>
</dbReference>
<dbReference type="InterPro" id="IPR018060">
    <property type="entry name" value="HTH_AraC"/>
</dbReference>
<feature type="region of interest" description="Disordered" evidence="4">
    <location>
        <begin position="595"/>
        <end position="634"/>
    </location>
</feature>
<comment type="caution">
    <text evidence="6">The sequence shown here is derived from an EMBL/GenBank/DDBJ whole genome shotgun (WGS) entry which is preliminary data.</text>
</comment>
<name>A0A7J5DQM2_NOCSI</name>
<gene>
    <name evidence="6" type="ORF">F9L07_27895</name>
</gene>
<feature type="region of interest" description="Disordered" evidence="4">
    <location>
        <begin position="168"/>
        <end position="274"/>
    </location>
</feature>
<dbReference type="Pfam" id="PF14525">
    <property type="entry name" value="AraC_binding_2"/>
    <property type="match status" value="1"/>
</dbReference>
<accession>A0A7J5DQM2</accession>
<proteinExistence type="predicted"/>
<feature type="compositionally biased region" description="Low complexity" evidence="4">
    <location>
        <begin position="250"/>
        <end position="268"/>
    </location>
</feature>
<feature type="compositionally biased region" description="Gly residues" evidence="4">
    <location>
        <begin position="102"/>
        <end position="112"/>
    </location>
</feature>
<dbReference type="PANTHER" id="PTHR46796">
    <property type="entry name" value="HTH-TYPE TRANSCRIPTIONAL ACTIVATOR RHAS-RELATED"/>
    <property type="match status" value="1"/>
</dbReference>
<evidence type="ECO:0000256" key="4">
    <source>
        <dbReference type="SAM" id="MobiDB-lite"/>
    </source>
</evidence>
<dbReference type="InterPro" id="IPR009057">
    <property type="entry name" value="Homeodomain-like_sf"/>
</dbReference>
<dbReference type="Gene3D" id="1.10.10.60">
    <property type="entry name" value="Homeodomain-like"/>
    <property type="match status" value="1"/>
</dbReference>
<dbReference type="PANTHER" id="PTHR46796:SF6">
    <property type="entry name" value="ARAC SUBFAMILY"/>
    <property type="match status" value="1"/>
</dbReference>
<dbReference type="InterPro" id="IPR035418">
    <property type="entry name" value="AraC-bd_2"/>
</dbReference>
<dbReference type="EMBL" id="WBVM01000007">
    <property type="protein sequence ID" value="KAB2806867.1"/>
    <property type="molecule type" value="Genomic_DNA"/>
</dbReference>
<keyword evidence="2" id="KW-0238">DNA-binding</keyword>
<protein>
    <submittedName>
        <fullName evidence="6">Helix-turn-helix domain-containing protein</fullName>
    </submittedName>
</protein>
<sequence length="634" mass="68086">MRHEPRRDVRRRDDAAAAARPARARGAPARRARPQPQPDRGPALPHPAHGRGALHPDLRDPRADADTAPGPPGPRGAHPAAVRTPGHALGRTSDAERLRVLPGGGPGCGGGTRPDPVPRTPGDGRADTGPAGPATGWGQVAGPSRPARRWGQGEGRPWLVVPLAQQCVQQRGGERDQQGGAAEHDPEPGARRTADPGPGRHGRAVPRARVVRGRRRHGVPPRRALGAAPNLGTGARLPPAIREQPAQNVDPRSSPSRRPASDPAPNRRIANSHRRSAIGAAGEALGASVREEHPSEPGHRLDVAGRDAWAELVAQAYVPLRVDSDEPGFRGALREGLVGDLAVSQVASTRVTVSRTARSVTTDPREVFLLCMFVRGGGTTVQDGRIARFSSGGGFLLNGDQPYSLRFGDGNELLTLRVPVQYLAIRERSLNRLTSQAVPDDAAGLNVLRRYVSGLVGRHRPLADDEVDEHHEVALELLHAALHPMVYSDRSRALMSGSAILASARWFIEQHHADARLTIDDVAREYLVSRRHLEMQFARLGTGPAAYLRRLRLRHAAQLLVTSRRGQAGAIAGEVGFSDVNTFVRAFRREYGATPDEWRRAQQRRPPSGGLGSGTPDLLTDLSGFDWTAPGFDG</sequence>